<evidence type="ECO:0000313" key="1">
    <source>
        <dbReference type="EMBL" id="OWM91471.1"/>
    </source>
</evidence>
<dbReference type="AlphaFoldDB" id="A0A218Y3T3"/>
<dbReference type="EMBL" id="MTKT01000281">
    <property type="protein sequence ID" value="OWM91471.1"/>
    <property type="molecule type" value="Genomic_DNA"/>
</dbReference>
<protein>
    <submittedName>
        <fullName evidence="1">Uncharacterized protein</fullName>
    </submittedName>
</protein>
<proteinExistence type="predicted"/>
<reference evidence="2" key="1">
    <citation type="journal article" date="2017" name="Plant J.">
        <title>The pomegranate (Punica granatum L.) genome and the genomics of punicalagin biosynthesis.</title>
        <authorList>
            <person name="Qin G."/>
            <person name="Xu C."/>
            <person name="Ming R."/>
            <person name="Tang H."/>
            <person name="Guyot R."/>
            <person name="Kramer E.M."/>
            <person name="Hu Y."/>
            <person name="Yi X."/>
            <person name="Qi Y."/>
            <person name="Xu X."/>
            <person name="Gao Z."/>
            <person name="Pan H."/>
            <person name="Jian J."/>
            <person name="Tian Y."/>
            <person name="Yue Z."/>
            <person name="Xu Y."/>
        </authorList>
    </citation>
    <scope>NUCLEOTIDE SEQUENCE [LARGE SCALE GENOMIC DNA]</scope>
    <source>
        <strain evidence="2">cv. Dabenzi</strain>
    </source>
</reference>
<organism evidence="1 2">
    <name type="scientific">Punica granatum</name>
    <name type="common">Pomegranate</name>
    <dbReference type="NCBI Taxonomy" id="22663"/>
    <lineage>
        <taxon>Eukaryota</taxon>
        <taxon>Viridiplantae</taxon>
        <taxon>Streptophyta</taxon>
        <taxon>Embryophyta</taxon>
        <taxon>Tracheophyta</taxon>
        <taxon>Spermatophyta</taxon>
        <taxon>Magnoliopsida</taxon>
        <taxon>eudicotyledons</taxon>
        <taxon>Gunneridae</taxon>
        <taxon>Pentapetalae</taxon>
        <taxon>rosids</taxon>
        <taxon>malvids</taxon>
        <taxon>Myrtales</taxon>
        <taxon>Lythraceae</taxon>
        <taxon>Punica</taxon>
    </lineage>
</organism>
<accession>A0A218Y3T3</accession>
<gene>
    <name evidence="1" type="ORF">CDL15_Pgr017389</name>
</gene>
<comment type="caution">
    <text evidence="1">The sequence shown here is derived from an EMBL/GenBank/DDBJ whole genome shotgun (WGS) entry which is preliminary data.</text>
</comment>
<sequence length="64" mass="7502">MAGSQRYRNDCDVFQSHWIGASNRRPHQLPPVRGRIKRRIFSSLFRTMKALALKIADFALLVFR</sequence>
<evidence type="ECO:0000313" key="2">
    <source>
        <dbReference type="Proteomes" id="UP000197138"/>
    </source>
</evidence>
<dbReference type="Proteomes" id="UP000197138">
    <property type="component" value="Unassembled WGS sequence"/>
</dbReference>
<name>A0A218Y3T3_PUNGR</name>